<feature type="compositionally biased region" description="Polar residues" evidence="1">
    <location>
        <begin position="85"/>
        <end position="100"/>
    </location>
</feature>
<name>A0A367RSL2_9NOSO</name>
<dbReference type="Proteomes" id="UP000252107">
    <property type="component" value="Unassembled WGS sequence"/>
</dbReference>
<evidence type="ECO:0000313" key="3">
    <source>
        <dbReference type="Proteomes" id="UP000252107"/>
    </source>
</evidence>
<sequence>MYLPKEYPFIHIYAQQKPHQPVIIKANTEGLCVLLNAIVGALAYPTQGVAEAFDGDAENFRVLVQLVETHDELAPLPYQKEHESQQSLQHPGFSDTNCRP</sequence>
<accession>A0A367RSL2</accession>
<organism evidence="2 3">
    <name type="scientific">Nostoc minutum NIES-26</name>
    <dbReference type="NCBI Taxonomy" id="1844469"/>
    <lineage>
        <taxon>Bacteria</taxon>
        <taxon>Bacillati</taxon>
        <taxon>Cyanobacteriota</taxon>
        <taxon>Cyanophyceae</taxon>
        <taxon>Nostocales</taxon>
        <taxon>Nostocaceae</taxon>
        <taxon>Nostoc</taxon>
    </lineage>
</organism>
<comment type="caution">
    <text evidence="2">The sequence shown here is derived from an EMBL/GenBank/DDBJ whole genome shotgun (WGS) entry which is preliminary data.</text>
</comment>
<keyword evidence="3" id="KW-1185">Reference proteome</keyword>
<dbReference type="EMBL" id="LXQD01000089">
    <property type="protein sequence ID" value="RCJ38700.1"/>
    <property type="molecule type" value="Genomic_DNA"/>
</dbReference>
<proteinExistence type="predicted"/>
<gene>
    <name evidence="2" type="ORF">A6770_39400</name>
</gene>
<evidence type="ECO:0000256" key="1">
    <source>
        <dbReference type="SAM" id="MobiDB-lite"/>
    </source>
</evidence>
<evidence type="ECO:0000313" key="2">
    <source>
        <dbReference type="EMBL" id="RCJ38700.1"/>
    </source>
</evidence>
<feature type="region of interest" description="Disordered" evidence="1">
    <location>
        <begin position="79"/>
        <end position="100"/>
    </location>
</feature>
<dbReference type="AlphaFoldDB" id="A0A367RSL2"/>
<protein>
    <submittedName>
        <fullName evidence="2">Uncharacterized protein</fullName>
    </submittedName>
</protein>
<reference evidence="2" key="1">
    <citation type="submission" date="2016-04" db="EMBL/GenBank/DDBJ databases">
        <authorList>
            <person name="Tabuchi Yagui T.R."/>
        </authorList>
    </citation>
    <scope>NUCLEOTIDE SEQUENCE [LARGE SCALE GENOMIC DNA]</scope>
    <source>
        <strain evidence="2">NIES-26</strain>
    </source>
</reference>